<keyword evidence="3" id="KW-1185">Reference proteome</keyword>
<name>A0AAE0ME86_9PEZI</name>
<comment type="caution">
    <text evidence="2">The sequence shown here is derived from an EMBL/GenBank/DDBJ whole genome shotgun (WGS) entry which is preliminary data.</text>
</comment>
<sequence>MRILAFLIAGGAGLAAATQEVISCSSENLKDGDFDTKEWRVSTHDCAEATNQLEKKFSDTAGVTLPSNGCINVTRSDQCEISICDVSNVRDRKIGYYELWAAARVIHARHKKGGQVAGYVPLNDWTSQERWSAYVKVAKKDTPDPVQKSKKEKRALLNYFEQHEEKRAAALQELASTSTAPTIATRVQDNYINMTEVAIPNPSGSPGGLTTNIQVGWGTGEFVERDQMEYVQERLVELRRQASRDGTNPNVIRPAGYYGRHYAMIEMEYVAHNNHNARDLGDADLNDVIRFAINERIISGNWSNFIMQIRRGGQSIGHLLIQIIRFGANNPPPALAMCNQFVG</sequence>
<dbReference type="EMBL" id="JAUEDM010000001">
    <property type="protein sequence ID" value="KAK3328985.1"/>
    <property type="molecule type" value="Genomic_DNA"/>
</dbReference>
<feature type="signal peptide" evidence="1">
    <location>
        <begin position="1"/>
        <end position="17"/>
    </location>
</feature>
<evidence type="ECO:0000313" key="2">
    <source>
        <dbReference type="EMBL" id="KAK3328985.1"/>
    </source>
</evidence>
<feature type="chain" id="PRO_5042190877" evidence="1">
    <location>
        <begin position="18"/>
        <end position="343"/>
    </location>
</feature>
<reference evidence="2" key="2">
    <citation type="submission" date="2023-06" db="EMBL/GenBank/DDBJ databases">
        <authorList>
            <consortium name="Lawrence Berkeley National Laboratory"/>
            <person name="Haridas S."/>
            <person name="Hensen N."/>
            <person name="Bonometti L."/>
            <person name="Westerberg I."/>
            <person name="Brannstrom I.O."/>
            <person name="Guillou S."/>
            <person name="Cros-Aarteil S."/>
            <person name="Calhoun S."/>
            <person name="Kuo A."/>
            <person name="Mondo S."/>
            <person name="Pangilinan J."/>
            <person name="Riley R."/>
            <person name="Labutti K."/>
            <person name="Andreopoulos B."/>
            <person name="Lipzen A."/>
            <person name="Chen C."/>
            <person name="Yanf M."/>
            <person name="Daum C."/>
            <person name="Ng V."/>
            <person name="Clum A."/>
            <person name="Steindorff A."/>
            <person name="Ohm R."/>
            <person name="Martin F."/>
            <person name="Silar P."/>
            <person name="Natvig D."/>
            <person name="Lalanne C."/>
            <person name="Gautier V."/>
            <person name="Ament-Velasquez S.L."/>
            <person name="Kruys A."/>
            <person name="Hutchinson M.I."/>
            <person name="Powell A.J."/>
            <person name="Barry K."/>
            <person name="Miller A.N."/>
            <person name="Grigoriev I.V."/>
            <person name="Debuchy R."/>
            <person name="Gladieux P."/>
            <person name="Thoren M.H."/>
            <person name="Johannesson H."/>
        </authorList>
    </citation>
    <scope>NUCLEOTIDE SEQUENCE</scope>
    <source>
        <strain evidence="2">CBS 118394</strain>
    </source>
</reference>
<proteinExistence type="predicted"/>
<protein>
    <submittedName>
        <fullName evidence="2">Uncharacterized protein</fullName>
    </submittedName>
</protein>
<evidence type="ECO:0000256" key="1">
    <source>
        <dbReference type="SAM" id="SignalP"/>
    </source>
</evidence>
<dbReference type="Proteomes" id="UP001283341">
    <property type="component" value="Unassembled WGS sequence"/>
</dbReference>
<organism evidence="2 3">
    <name type="scientific">Apodospora peruviana</name>
    <dbReference type="NCBI Taxonomy" id="516989"/>
    <lineage>
        <taxon>Eukaryota</taxon>
        <taxon>Fungi</taxon>
        <taxon>Dikarya</taxon>
        <taxon>Ascomycota</taxon>
        <taxon>Pezizomycotina</taxon>
        <taxon>Sordariomycetes</taxon>
        <taxon>Sordariomycetidae</taxon>
        <taxon>Sordariales</taxon>
        <taxon>Lasiosphaeriaceae</taxon>
        <taxon>Apodospora</taxon>
    </lineage>
</organism>
<dbReference type="AlphaFoldDB" id="A0AAE0ME86"/>
<keyword evidence="1" id="KW-0732">Signal</keyword>
<reference evidence="2" key="1">
    <citation type="journal article" date="2023" name="Mol. Phylogenet. Evol.">
        <title>Genome-scale phylogeny and comparative genomics of the fungal order Sordariales.</title>
        <authorList>
            <person name="Hensen N."/>
            <person name="Bonometti L."/>
            <person name="Westerberg I."/>
            <person name="Brannstrom I.O."/>
            <person name="Guillou S."/>
            <person name="Cros-Aarteil S."/>
            <person name="Calhoun S."/>
            <person name="Haridas S."/>
            <person name="Kuo A."/>
            <person name="Mondo S."/>
            <person name="Pangilinan J."/>
            <person name="Riley R."/>
            <person name="LaButti K."/>
            <person name="Andreopoulos B."/>
            <person name="Lipzen A."/>
            <person name="Chen C."/>
            <person name="Yan M."/>
            <person name="Daum C."/>
            <person name="Ng V."/>
            <person name="Clum A."/>
            <person name="Steindorff A."/>
            <person name="Ohm R.A."/>
            <person name="Martin F."/>
            <person name="Silar P."/>
            <person name="Natvig D.O."/>
            <person name="Lalanne C."/>
            <person name="Gautier V."/>
            <person name="Ament-Velasquez S.L."/>
            <person name="Kruys A."/>
            <person name="Hutchinson M.I."/>
            <person name="Powell A.J."/>
            <person name="Barry K."/>
            <person name="Miller A.N."/>
            <person name="Grigoriev I.V."/>
            <person name="Debuchy R."/>
            <person name="Gladieux P."/>
            <person name="Hiltunen Thoren M."/>
            <person name="Johannesson H."/>
        </authorList>
    </citation>
    <scope>NUCLEOTIDE SEQUENCE</scope>
    <source>
        <strain evidence="2">CBS 118394</strain>
    </source>
</reference>
<gene>
    <name evidence="2" type="ORF">B0H66DRAFT_526378</name>
</gene>
<accession>A0AAE0ME86</accession>
<evidence type="ECO:0000313" key="3">
    <source>
        <dbReference type="Proteomes" id="UP001283341"/>
    </source>
</evidence>